<name>A0A5J4ZFR3_9ASTE</name>
<keyword evidence="8" id="KW-1133">Transmembrane helix</keyword>
<dbReference type="SUPFAM" id="SSF57716">
    <property type="entry name" value="Glucocorticoid receptor-like (DNA-binding domain)"/>
    <property type="match status" value="1"/>
</dbReference>
<dbReference type="InterPro" id="IPR023442">
    <property type="entry name" value="Ribosomal_eL24_CS"/>
</dbReference>
<dbReference type="GO" id="GO:0005730">
    <property type="term" value="C:nucleolus"/>
    <property type="evidence" value="ECO:0007669"/>
    <property type="project" value="TreeGrafter"/>
</dbReference>
<dbReference type="CDD" id="cd00472">
    <property type="entry name" value="Ribosomal_L24e_L24"/>
    <property type="match status" value="1"/>
</dbReference>
<dbReference type="Pfam" id="PF00954">
    <property type="entry name" value="S_locus_glycop"/>
    <property type="match status" value="1"/>
</dbReference>
<keyword evidence="7" id="KW-0539">Nucleus</keyword>
<evidence type="ECO:0000256" key="7">
    <source>
        <dbReference type="ARBA" id="ARBA00023242"/>
    </source>
</evidence>
<keyword evidence="6" id="KW-0325">Glycoprotein</keyword>
<evidence type="ECO:0000259" key="9">
    <source>
        <dbReference type="PROSITE" id="PS50927"/>
    </source>
</evidence>
<dbReference type="InterPro" id="IPR003609">
    <property type="entry name" value="Pan_app"/>
</dbReference>
<reference evidence="11 12" key="1">
    <citation type="submission" date="2019-09" db="EMBL/GenBank/DDBJ databases">
        <title>A chromosome-level genome assembly of the Chinese tupelo Nyssa sinensis.</title>
        <authorList>
            <person name="Yang X."/>
            <person name="Kang M."/>
            <person name="Yang Y."/>
            <person name="Xiong H."/>
            <person name="Wang M."/>
            <person name="Zhang Z."/>
            <person name="Wang Z."/>
            <person name="Wu H."/>
            <person name="Ma T."/>
            <person name="Liu J."/>
            <person name="Xi Z."/>
        </authorList>
    </citation>
    <scope>NUCLEOTIDE SEQUENCE [LARGE SCALE GENOMIC DNA]</scope>
    <source>
        <strain evidence="11">J267</strain>
        <tissue evidence="11">Leaf</tissue>
    </source>
</reference>
<evidence type="ECO:0000256" key="4">
    <source>
        <dbReference type="ARBA" id="ARBA00022729"/>
    </source>
</evidence>
<evidence type="ECO:0000313" key="12">
    <source>
        <dbReference type="Proteomes" id="UP000325577"/>
    </source>
</evidence>
<dbReference type="GO" id="GO:0042273">
    <property type="term" value="P:ribosomal large subunit biogenesis"/>
    <property type="evidence" value="ECO:0007669"/>
    <property type="project" value="TreeGrafter"/>
</dbReference>
<dbReference type="PROSITE" id="PS50927">
    <property type="entry name" value="BULB_LECTIN"/>
    <property type="match status" value="1"/>
</dbReference>
<dbReference type="InterPro" id="IPR000858">
    <property type="entry name" value="S_locus_glycoprot_dom"/>
</dbReference>
<dbReference type="PANTHER" id="PTHR10792:SF8">
    <property type="entry name" value="RIBOSOME BIOGENESIS PROTEIN RLP24-RELATED"/>
    <property type="match status" value="1"/>
</dbReference>
<keyword evidence="3" id="KW-0690">Ribosome biogenesis</keyword>
<dbReference type="PROSITE" id="PS01073">
    <property type="entry name" value="RIBOSOMAL_L24E"/>
    <property type="match status" value="1"/>
</dbReference>
<gene>
    <name evidence="11" type="ORF">F0562_016820</name>
</gene>
<dbReference type="InterPro" id="IPR038630">
    <property type="entry name" value="L24e/L24_sf"/>
</dbReference>
<feature type="transmembrane region" description="Helical" evidence="8">
    <location>
        <begin position="434"/>
        <end position="455"/>
    </location>
</feature>
<dbReference type="SMART" id="SM00108">
    <property type="entry name" value="B_lectin"/>
    <property type="match status" value="1"/>
</dbReference>
<evidence type="ECO:0000256" key="8">
    <source>
        <dbReference type="SAM" id="Phobius"/>
    </source>
</evidence>
<dbReference type="InterPro" id="IPR056366">
    <property type="entry name" value="Ribosomal_eL24"/>
</dbReference>
<feature type="domain" description="Bulb-type lectin" evidence="9">
    <location>
        <begin position="45"/>
        <end position="168"/>
    </location>
</feature>
<evidence type="ECO:0000256" key="6">
    <source>
        <dbReference type="ARBA" id="ARBA00023180"/>
    </source>
</evidence>
<dbReference type="Gene3D" id="2.30.170.20">
    <property type="entry name" value="Ribosomal protein L24e"/>
    <property type="match status" value="1"/>
</dbReference>
<keyword evidence="4" id="KW-0732">Signal</keyword>
<evidence type="ECO:0000256" key="3">
    <source>
        <dbReference type="ARBA" id="ARBA00022517"/>
    </source>
</evidence>
<comment type="subcellular location">
    <subcellularLocation>
        <location evidence="1">Nucleus</location>
    </subcellularLocation>
</comment>
<keyword evidence="8" id="KW-0812">Transmembrane</keyword>
<evidence type="ECO:0008006" key="13">
    <source>
        <dbReference type="Google" id="ProtNLM"/>
    </source>
</evidence>
<evidence type="ECO:0000259" key="10">
    <source>
        <dbReference type="PROSITE" id="PS50948"/>
    </source>
</evidence>
<evidence type="ECO:0000313" key="11">
    <source>
        <dbReference type="EMBL" id="KAA8516674.1"/>
    </source>
</evidence>
<dbReference type="InterPro" id="IPR001480">
    <property type="entry name" value="Bulb-type_lectin_dom"/>
</dbReference>
<dbReference type="InterPro" id="IPR000988">
    <property type="entry name" value="Ribosomal_eL24-rel_N"/>
</dbReference>
<feature type="domain" description="Apple" evidence="10">
    <location>
        <begin position="341"/>
        <end position="421"/>
    </location>
</feature>
<sequence>MERQLTNSVTRFRVTQLFLFTTFCVLYPTTSFRVEAATTQELLKGFTATPDSSVSTFQALLSDSTGNYSLGFLRVNRIQLALAVLHVPSSEPLWQAKTTRLARWSETTRLFFNGSLVISDPHTRVFWSSNTDGNRVLLSNTSDLQILDDSHSILLWQSFDFPSDTLVENQNFTSTMSLVSSNGLYSMRLGSNFIGLYAKFNQDSNSDSDQIYWRHRALEAKASIIEGQGPIYALLNSDGFLGMYQNGSAPVDVQAFNSFQQNGSGVRRVRLEPNGNLKGYYWTGSSWITDYQAISDPCELPSSCGSYGLCHPGKDCSCLTNRMDYEAGRCVSSENNSGDLCNESKYWALRRKGVELPFKELMGYEKMESLEKCESACELNCTCWGVVYSNSSGFCYVLDYPIQTLVGVGDETKEGYFKVRGGAGKDKVEVGFRIGVGLLCGAILVIGAVVGFGLCRCWRRKRGVNGYVEEEAGVGNWTCWCGNKMRLEKCWFCSSTVYPGHGIQYVRNDAKIFRFCRSKCHKNFKMKRNPRKLKWTKAYRRLHGKDMTQDSTFEFERNRNRPERYDRNVTENTLKAIKKIDKVRVDREARHHALRMKGKKSKEQREAAKELEQSIHMVKAPAALEQEPSLTLPKIKVKVSQQAEENRLMEE</sequence>
<proteinExistence type="inferred from homology"/>
<dbReference type="SUPFAM" id="SSF51110">
    <property type="entry name" value="alpha-D-mannose-specific plant lectins"/>
    <property type="match status" value="1"/>
</dbReference>
<accession>A0A5J4ZFR3</accession>
<dbReference type="EMBL" id="CM018051">
    <property type="protein sequence ID" value="KAA8516674.1"/>
    <property type="molecule type" value="Genomic_DNA"/>
</dbReference>
<dbReference type="InterPro" id="IPR036426">
    <property type="entry name" value="Bulb-type_lectin_dom_sf"/>
</dbReference>
<dbReference type="Pfam" id="PF01453">
    <property type="entry name" value="B_lectin"/>
    <property type="match status" value="1"/>
</dbReference>
<dbReference type="PROSITE" id="PS50948">
    <property type="entry name" value="PAN"/>
    <property type="match status" value="1"/>
</dbReference>
<evidence type="ECO:0000256" key="2">
    <source>
        <dbReference type="ARBA" id="ARBA00005647"/>
    </source>
</evidence>
<dbReference type="OrthoDB" id="590879at2759"/>
<evidence type="ECO:0000256" key="5">
    <source>
        <dbReference type="ARBA" id="ARBA00023157"/>
    </source>
</evidence>
<protein>
    <recommendedName>
        <fullName evidence="13">Apple domain-containing protein</fullName>
    </recommendedName>
</protein>
<dbReference type="InterPro" id="IPR011017">
    <property type="entry name" value="TRASH_dom"/>
</dbReference>
<comment type="similarity">
    <text evidence="2">Belongs to the eukaryotic ribosomal protein eL24 family.</text>
</comment>
<dbReference type="PANTHER" id="PTHR10792">
    <property type="entry name" value="60S RIBOSOMAL PROTEIN L24"/>
    <property type="match status" value="1"/>
</dbReference>
<organism evidence="11 12">
    <name type="scientific">Nyssa sinensis</name>
    <dbReference type="NCBI Taxonomy" id="561372"/>
    <lineage>
        <taxon>Eukaryota</taxon>
        <taxon>Viridiplantae</taxon>
        <taxon>Streptophyta</taxon>
        <taxon>Embryophyta</taxon>
        <taxon>Tracheophyta</taxon>
        <taxon>Spermatophyta</taxon>
        <taxon>Magnoliopsida</taxon>
        <taxon>eudicotyledons</taxon>
        <taxon>Gunneridae</taxon>
        <taxon>Pentapetalae</taxon>
        <taxon>asterids</taxon>
        <taxon>Cornales</taxon>
        <taxon>Nyssaceae</taxon>
        <taxon>Nyssa</taxon>
    </lineage>
</organism>
<dbReference type="FunFam" id="2.30.170.20:FF:000001">
    <property type="entry name" value="probable ribosome biogenesis protein RLP24"/>
    <property type="match status" value="1"/>
</dbReference>
<dbReference type="GO" id="GO:0003735">
    <property type="term" value="F:structural constituent of ribosome"/>
    <property type="evidence" value="ECO:0007669"/>
    <property type="project" value="InterPro"/>
</dbReference>
<dbReference type="SMART" id="SM00746">
    <property type="entry name" value="TRASH"/>
    <property type="match status" value="1"/>
</dbReference>
<dbReference type="AlphaFoldDB" id="A0A5J4ZFR3"/>
<evidence type="ECO:0000256" key="1">
    <source>
        <dbReference type="ARBA" id="ARBA00004123"/>
    </source>
</evidence>
<keyword evidence="8" id="KW-0472">Membrane</keyword>
<dbReference type="Proteomes" id="UP000325577">
    <property type="component" value="Linkage Group LG8"/>
</dbReference>
<dbReference type="Pfam" id="PF01246">
    <property type="entry name" value="Ribosomal_L24e"/>
    <property type="match status" value="1"/>
</dbReference>
<keyword evidence="5" id="KW-1015">Disulfide bond</keyword>
<dbReference type="GO" id="GO:0048544">
    <property type="term" value="P:recognition of pollen"/>
    <property type="evidence" value="ECO:0007669"/>
    <property type="project" value="InterPro"/>
</dbReference>
<dbReference type="Gene3D" id="2.90.10.30">
    <property type="match status" value="1"/>
</dbReference>
<keyword evidence="12" id="KW-1185">Reference proteome</keyword>